<dbReference type="AlphaFoldDB" id="A0A9P4L5P1"/>
<name>A0A9P4L5P1_9PLEO</name>
<protein>
    <submittedName>
        <fullName evidence="1">Uncharacterized protein</fullName>
    </submittedName>
</protein>
<dbReference type="Proteomes" id="UP000800039">
    <property type="component" value="Unassembled WGS sequence"/>
</dbReference>
<gene>
    <name evidence="1" type="ORF">K460DRAFT_358842</name>
</gene>
<organism evidence="1 2">
    <name type="scientific">Cucurbitaria berberidis CBS 394.84</name>
    <dbReference type="NCBI Taxonomy" id="1168544"/>
    <lineage>
        <taxon>Eukaryota</taxon>
        <taxon>Fungi</taxon>
        <taxon>Dikarya</taxon>
        <taxon>Ascomycota</taxon>
        <taxon>Pezizomycotina</taxon>
        <taxon>Dothideomycetes</taxon>
        <taxon>Pleosporomycetidae</taxon>
        <taxon>Pleosporales</taxon>
        <taxon>Pleosporineae</taxon>
        <taxon>Cucurbitariaceae</taxon>
        <taxon>Cucurbitaria</taxon>
    </lineage>
</organism>
<accession>A0A9P4L5P1</accession>
<evidence type="ECO:0000313" key="2">
    <source>
        <dbReference type="Proteomes" id="UP000800039"/>
    </source>
</evidence>
<sequence>MNPEANLSCDPSTTDDQYGSDSLLGRFGNITAAADHVETLSRTYLLSHPGRDNVAPNTALHGILRKFLDGKVKRNAAGLMYIYDRVKFRTDLTLLATQLLEAARVALPEEAACAEFNVEDFEGKCRTDPDHINAKKYHFARGKIFRTVLPDPDMQTQGFRWNKPHRYIAAALASDDAIKNTSDLEEAIHRLEQAYTEVLNGVKKELDQNEEI</sequence>
<reference evidence="1" key="1">
    <citation type="submission" date="2020-01" db="EMBL/GenBank/DDBJ databases">
        <authorList>
            <consortium name="DOE Joint Genome Institute"/>
            <person name="Haridas S."/>
            <person name="Albert R."/>
            <person name="Binder M."/>
            <person name="Bloem J."/>
            <person name="Labutti K."/>
            <person name="Salamov A."/>
            <person name="Andreopoulos B."/>
            <person name="Baker S.E."/>
            <person name="Barry K."/>
            <person name="Bills G."/>
            <person name="Bluhm B.H."/>
            <person name="Cannon C."/>
            <person name="Castanera R."/>
            <person name="Culley D.E."/>
            <person name="Daum C."/>
            <person name="Ezra D."/>
            <person name="Gonzalez J.B."/>
            <person name="Henrissat B."/>
            <person name="Kuo A."/>
            <person name="Liang C."/>
            <person name="Lipzen A."/>
            <person name="Lutzoni F."/>
            <person name="Magnuson J."/>
            <person name="Mondo S."/>
            <person name="Nolan M."/>
            <person name="Ohm R."/>
            <person name="Pangilinan J."/>
            <person name="Park H.-J."/>
            <person name="Ramirez L."/>
            <person name="Alfaro M."/>
            <person name="Sun H."/>
            <person name="Tritt A."/>
            <person name="Yoshinaga Y."/>
            <person name="Zwiers L.-H."/>
            <person name="Turgeon B.G."/>
            <person name="Goodwin S.B."/>
            <person name="Spatafora J.W."/>
            <person name="Crous P.W."/>
            <person name="Grigoriev I.V."/>
        </authorList>
    </citation>
    <scope>NUCLEOTIDE SEQUENCE</scope>
    <source>
        <strain evidence="1">CBS 394.84</strain>
    </source>
</reference>
<dbReference type="GeneID" id="63849391"/>
<evidence type="ECO:0000313" key="1">
    <source>
        <dbReference type="EMBL" id="KAF1842198.1"/>
    </source>
</evidence>
<comment type="caution">
    <text evidence="1">The sequence shown here is derived from an EMBL/GenBank/DDBJ whole genome shotgun (WGS) entry which is preliminary data.</text>
</comment>
<dbReference type="RefSeq" id="XP_040784761.1">
    <property type="nucleotide sequence ID" value="XM_040932139.1"/>
</dbReference>
<proteinExistence type="predicted"/>
<dbReference type="EMBL" id="ML976618">
    <property type="protein sequence ID" value="KAF1842198.1"/>
    <property type="molecule type" value="Genomic_DNA"/>
</dbReference>
<dbReference type="OrthoDB" id="3794541at2759"/>
<keyword evidence="2" id="KW-1185">Reference proteome</keyword>